<evidence type="ECO:0000313" key="10">
    <source>
        <dbReference type="EMBL" id="GET37121.1"/>
    </source>
</evidence>
<dbReference type="Pfam" id="PF04055">
    <property type="entry name" value="Radical_SAM"/>
    <property type="match status" value="1"/>
</dbReference>
<comment type="cofactor">
    <cofactor evidence="8">
        <name>Mg(2+)</name>
        <dbReference type="ChEBI" id="CHEBI:18420"/>
    </cofactor>
</comment>
<keyword evidence="11" id="KW-1185">Reference proteome</keyword>
<feature type="binding site" evidence="8">
    <location>
        <position position="89"/>
    </location>
    <ligand>
        <name>Mg(2+)</name>
        <dbReference type="ChEBI" id="CHEBI:18420"/>
    </ligand>
</feature>
<keyword evidence="7 8" id="KW-0456">Lyase</keyword>
<dbReference type="InterPro" id="IPR058240">
    <property type="entry name" value="rSAM_sf"/>
</dbReference>
<evidence type="ECO:0000256" key="1">
    <source>
        <dbReference type="ARBA" id="ARBA00022485"/>
    </source>
</evidence>
<feature type="binding site" evidence="8">
    <location>
        <position position="141"/>
    </location>
    <ligand>
        <name>substrate</name>
    </ligand>
</feature>
<dbReference type="EC" id="4.3.99.3" evidence="8"/>
<gene>
    <name evidence="8" type="primary">queE</name>
    <name evidence="10" type="ORF">MiSe_18740</name>
</gene>
<dbReference type="HAMAP" id="MF_00917">
    <property type="entry name" value="QueE"/>
    <property type="match status" value="1"/>
</dbReference>
<evidence type="ECO:0000256" key="3">
    <source>
        <dbReference type="ARBA" id="ARBA00022723"/>
    </source>
</evidence>
<comment type="function">
    <text evidence="8">Catalyzes the complex heterocyclic radical-mediated conversion of 6-carboxy-5,6,7,8-tetrahydropterin (CPH4) to 7-carboxy-7-deazaguanine (CDG), a step common to the biosynthetic pathways of all 7-deazapurine-containing compounds.</text>
</comment>
<feature type="binding site" evidence="8">
    <location>
        <position position="80"/>
    </location>
    <ligand>
        <name>[4Fe-4S] cluster</name>
        <dbReference type="ChEBI" id="CHEBI:49883"/>
        <note>4Fe-4S-S-AdoMet</note>
    </ligand>
</feature>
<dbReference type="SFLD" id="SFLDS00029">
    <property type="entry name" value="Radical_SAM"/>
    <property type="match status" value="1"/>
</dbReference>
<dbReference type="GO" id="GO:1904047">
    <property type="term" value="F:S-adenosyl-L-methionine binding"/>
    <property type="evidence" value="ECO:0007669"/>
    <property type="project" value="UniProtKB-UniRule"/>
</dbReference>
<accession>A0AAV3X902</accession>
<dbReference type="CDD" id="cd01335">
    <property type="entry name" value="Radical_SAM"/>
    <property type="match status" value="1"/>
</dbReference>
<dbReference type="AlphaFoldDB" id="A0AAV3X902"/>
<keyword evidence="2 8" id="KW-0949">S-adenosyl-L-methionine</keyword>
<comment type="caution">
    <text evidence="10">The sequence shown here is derived from an EMBL/GenBank/DDBJ whole genome shotgun (WGS) entry which is preliminary data.</text>
</comment>
<dbReference type="SUPFAM" id="SSF102114">
    <property type="entry name" value="Radical SAM enzymes"/>
    <property type="match status" value="1"/>
</dbReference>
<evidence type="ECO:0000256" key="6">
    <source>
        <dbReference type="ARBA" id="ARBA00023014"/>
    </source>
</evidence>
<evidence type="ECO:0000256" key="8">
    <source>
        <dbReference type="HAMAP-Rule" id="MF_00917"/>
    </source>
</evidence>
<keyword evidence="5 8" id="KW-0408">Iron</keyword>
<evidence type="ECO:0000313" key="11">
    <source>
        <dbReference type="Proteomes" id="UP001050975"/>
    </source>
</evidence>
<feature type="binding site" evidence="8">
    <location>
        <position position="76"/>
    </location>
    <ligand>
        <name>substrate</name>
    </ligand>
</feature>
<dbReference type="GO" id="GO:0051539">
    <property type="term" value="F:4 iron, 4 sulfur cluster binding"/>
    <property type="evidence" value="ECO:0007669"/>
    <property type="project" value="UniProtKB-UniRule"/>
</dbReference>
<comment type="cofactor">
    <cofactor evidence="8">
        <name>S-adenosyl-L-methionine</name>
        <dbReference type="ChEBI" id="CHEBI:59789"/>
    </cofactor>
    <text evidence="8">Binds 1 S-adenosyl-L-methionine per subunit.</text>
</comment>
<comment type="similarity">
    <text evidence="8">Belongs to the radical SAM superfamily. 7-carboxy-7-deazaguanine synthase family.</text>
</comment>
<dbReference type="GO" id="GO:0016840">
    <property type="term" value="F:carbon-nitrogen lyase activity"/>
    <property type="evidence" value="ECO:0007669"/>
    <property type="project" value="UniProtKB-UniRule"/>
</dbReference>
<evidence type="ECO:0000259" key="9">
    <source>
        <dbReference type="PROSITE" id="PS51918"/>
    </source>
</evidence>
<protein>
    <recommendedName>
        <fullName evidence="8">7-carboxy-7-deazaguanine synthase</fullName>
        <shortName evidence="8">CDG synthase</shortName>
        <ecNumber evidence="8">4.3.99.3</ecNumber>
    </recommendedName>
    <alternativeName>
        <fullName evidence="8">Queuosine biosynthesis protein QueE</fullName>
    </alternativeName>
</protein>
<reference evidence="10" key="1">
    <citation type="submission" date="2019-10" db="EMBL/GenBank/DDBJ databases">
        <title>Draft genome sequece of Microseira wollei NIES-4236.</title>
        <authorList>
            <person name="Yamaguchi H."/>
            <person name="Suzuki S."/>
            <person name="Kawachi M."/>
        </authorList>
    </citation>
    <scope>NUCLEOTIDE SEQUENCE</scope>
    <source>
        <strain evidence="10">NIES-4236</strain>
    </source>
</reference>
<feature type="binding site" evidence="8">
    <location>
        <position position="143"/>
    </location>
    <ligand>
        <name>S-adenosyl-L-methionine</name>
        <dbReference type="ChEBI" id="CHEBI:59789"/>
    </ligand>
</feature>
<dbReference type="PANTHER" id="PTHR42836">
    <property type="entry name" value="7-CARBOXY-7-DEAZAGUANINE SYNTHASE"/>
    <property type="match status" value="1"/>
</dbReference>
<keyword evidence="3 8" id="KW-0479">Metal-binding</keyword>
<dbReference type="InterPro" id="IPR013785">
    <property type="entry name" value="Aldolase_TIM"/>
</dbReference>
<dbReference type="Gene3D" id="3.20.20.70">
    <property type="entry name" value="Aldolase class I"/>
    <property type="match status" value="1"/>
</dbReference>
<evidence type="ECO:0000256" key="4">
    <source>
        <dbReference type="ARBA" id="ARBA00022842"/>
    </source>
</evidence>
<comment type="pathway">
    <text evidence="8">Purine metabolism; 7-cyano-7-deazaguanine biosynthesis.</text>
</comment>
<keyword evidence="4 8" id="KW-0460">Magnesium</keyword>
<dbReference type="Proteomes" id="UP001050975">
    <property type="component" value="Unassembled WGS sequence"/>
</dbReference>
<dbReference type="InterPro" id="IPR007197">
    <property type="entry name" value="rSAM"/>
</dbReference>
<dbReference type="EMBL" id="BLAY01000023">
    <property type="protein sequence ID" value="GET37121.1"/>
    <property type="molecule type" value="Genomic_DNA"/>
</dbReference>
<feature type="binding site" evidence="8">
    <location>
        <position position="84"/>
    </location>
    <ligand>
        <name>[4Fe-4S] cluster</name>
        <dbReference type="ChEBI" id="CHEBI:49883"/>
        <note>4Fe-4S-S-AdoMet</note>
    </ligand>
</feature>
<organism evidence="10 11">
    <name type="scientific">Microseira wollei NIES-4236</name>
    <dbReference type="NCBI Taxonomy" id="2530354"/>
    <lineage>
        <taxon>Bacteria</taxon>
        <taxon>Bacillati</taxon>
        <taxon>Cyanobacteriota</taxon>
        <taxon>Cyanophyceae</taxon>
        <taxon>Oscillatoriophycideae</taxon>
        <taxon>Aerosakkonematales</taxon>
        <taxon>Aerosakkonemataceae</taxon>
        <taxon>Microseira</taxon>
    </lineage>
</organism>
<feature type="binding site" evidence="8">
    <location>
        <position position="87"/>
    </location>
    <ligand>
        <name>[4Fe-4S] cluster</name>
        <dbReference type="ChEBI" id="CHEBI:49883"/>
        <note>4Fe-4S-S-AdoMet</note>
    </ligand>
</feature>
<comment type="subunit">
    <text evidence="8">Homodimer.</text>
</comment>
<feature type="binding site" evidence="8">
    <location>
        <begin position="61"/>
        <end position="63"/>
    </location>
    <ligand>
        <name>substrate</name>
    </ligand>
</feature>
<evidence type="ECO:0000256" key="7">
    <source>
        <dbReference type="ARBA" id="ARBA00023239"/>
    </source>
</evidence>
<comment type="caution">
    <text evidence="8">Lacks conserved residue(s) required for the propagation of feature annotation.</text>
</comment>
<comment type="cofactor">
    <cofactor evidence="8">
        <name>[4Fe-4S] cluster</name>
        <dbReference type="ChEBI" id="CHEBI:49883"/>
    </cofactor>
    <text evidence="8">Binds 1 [4Fe-4S] cluster. The cluster is coordinated with 3 cysteines and an exchangeable S-adenosyl-L-methionine.</text>
</comment>
<keyword evidence="1 8" id="KW-0004">4Fe-4S</keyword>
<proteinExistence type="inferred from homology"/>
<dbReference type="PROSITE" id="PS51918">
    <property type="entry name" value="RADICAL_SAM"/>
    <property type="match status" value="1"/>
</dbReference>
<dbReference type="InterPro" id="IPR024924">
    <property type="entry name" value="7-CO-7-deazaguanine_synth-like"/>
</dbReference>
<name>A0AAV3X902_9CYAN</name>
<feature type="binding site" evidence="8">
    <location>
        <begin position="86"/>
        <end position="88"/>
    </location>
    <ligand>
        <name>S-adenosyl-L-methionine</name>
        <dbReference type="ChEBI" id="CHEBI:59789"/>
    </ligand>
</feature>
<comment type="catalytic activity">
    <reaction evidence="8">
        <text>6-carboxy-5,6,7,8-tetrahydropterin + H(+) = 7-carboxy-7-carbaguanine + NH4(+)</text>
        <dbReference type="Rhea" id="RHEA:27974"/>
        <dbReference type="ChEBI" id="CHEBI:15378"/>
        <dbReference type="ChEBI" id="CHEBI:28938"/>
        <dbReference type="ChEBI" id="CHEBI:61032"/>
        <dbReference type="ChEBI" id="CHEBI:61036"/>
        <dbReference type="EC" id="4.3.99.3"/>
    </reaction>
</comment>
<dbReference type="GO" id="GO:0008616">
    <property type="term" value="P:tRNA queuosine(34) biosynthetic process"/>
    <property type="evidence" value="ECO:0007669"/>
    <property type="project" value="UniProtKB-UniRule"/>
</dbReference>
<feature type="domain" description="Radical SAM core" evidence="9">
    <location>
        <begin position="67"/>
        <end position="306"/>
    </location>
</feature>
<evidence type="ECO:0000256" key="2">
    <source>
        <dbReference type="ARBA" id="ARBA00022691"/>
    </source>
</evidence>
<dbReference type="GO" id="GO:0000287">
    <property type="term" value="F:magnesium ion binding"/>
    <property type="evidence" value="ECO:0007669"/>
    <property type="project" value="UniProtKB-UniRule"/>
</dbReference>
<keyword evidence="6 8" id="KW-0411">Iron-sulfur</keyword>
<evidence type="ECO:0000256" key="5">
    <source>
        <dbReference type="ARBA" id="ARBA00023004"/>
    </source>
</evidence>
<keyword evidence="8" id="KW-0671">Queuosine biosynthesis</keyword>
<dbReference type="PANTHER" id="PTHR42836:SF1">
    <property type="entry name" value="7-CARBOXY-7-DEAZAGUANINE SYNTHASE"/>
    <property type="match status" value="1"/>
</dbReference>
<sequence>MKQAQSLSFHLFVKYERRLHQPALVNQKPQRKGKNRYTLKMKSPMSKNSSKARLIEVFSAIQGEGLNVGTRQIFIRFAICDLRCHFCDSSHTWGAPPTCTIEKTPGRRDFELHANPVPLEKLLEWVERQNKPGLHDSISLTGGEPLLHAPFLVQFLPQVRALTKLPIYLETGGHRPQQLAMVLPYIDSVGMDIKLPSVSGENHWQAHAEFLQSCYKARVEVFVKLIVSNRTNPGELKQAAQLVAACDPTIPVFLQPVTAIDLSNKLGCAPVYPPDPDQLLAWQGLMKQSLKQVRAIAQTHKMIGQL</sequence>